<dbReference type="Gene3D" id="3.40.50.300">
    <property type="entry name" value="P-loop containing nucleotide triphosphate hydrolases"/>
    <property type="match status" value="2"/>
</dbReference>
<comment type="caution">
    <text evidence="11">The sequence shown here is derived from an EMBL/GenBank/DDBJ whole genome shotgun (WGS) entry which is preliminary data.</text>
</comment>
<reference evidence="11" key="1">
    <citation type="submission" date="2021-03" db="EMBL/GenBank/DDBJ databases">
        <authorList>
            <person name="Lu T."/>
            <person name="Wang Q."/>
            <person name="Han X."/>
        </authorList>
    </citation>
    <scope>NUCLEOTIDE SEQUENCE</scope>
    <source>
        <strain evidence="11">WQ 2009</strain>
    </source>
</reference>
<keyword evidence="2" id="KW-0378">Hydrolase</keyword>
<keyword evidence="4" id="KW-0067">ATP-binding</keyword>
<dbReference type="GO" id="GO:0016787">
    <property type="term" value="F:hydrolase activity"/>
    <property type="evidence" value="ECO:0007669"/>
    <property type="project" value="UniProtKB-KW"/>
</dbReference>
<dbReference type="GO" id="GO:0031297">
    <property type="term" value="P:replication fork processing"/>
    <property type="evidence" value="ECO:0007669"/>
    <property type="project" value="TreeGrafter"/>
</dbReference>
<evidence type="ECO:0000256" key="6">
    <source>
        <dbReference type="ARBA" id="ARBA00034617"/>
    </source>
</evidence>
<dbReference type="Pfam" id="PF13361">
    <property type="entry name" value="UvrD_C"/>
    <property type="match status" value="1"/>
</dbReference>
<dbReference type="AlphaFoldDB" id="A0A8T4HFX9"/>
<keyword evidence="12" id="KW-1185">Reference proteome</keyword>
<evidence type="ECO:0000256" key="4">
    <source>
        <dbReference type="ARBA" id="ARBA00022840"/>
    </source>
</evidence>
<feature type="domain" description="UvrD-like helicase ATP-binding" evidence="9">
    <location>
        <begin position="5"/>
        <end position="241"/>
    </location>
</feature>
<dbReference type="InterPro" id="IPR014016">
    <property type="entry name" value="UvrD-like_ATP-bd"/>
</dbReference>
<evidence type="ECO:0000259" key="9">
    <source>
        <dbReference type="Pfam" id="PF00580"/>
    </source>
</evidence>
<dbReference type="InterPro" id="IPR014017">
    <property type="entry name" value="DNA_helicase_UvrD-like_C"/>
</dbReference>
<name>A0A8T4HFX9_9SPHI</name>
<dbReference type="PANTHER" id="PTHR11070:SF30">
    <property type="entry name" value="F-BOX DNA HELICASE 1"/>
    <property type="match status" value="1"/>
</dbReference>
<dbReference type="GO" id="GO:0000724">
    <property type="term" value="P:double-strand break repair via homologous recombination"/>
    <property type="evidence" value="ECO:0007669"/>
    <property type="project" value="TreeGrafter"/>
</dbReference>
<evidence type="ECO:0000256" key="1">
    <source>
        <dbReference type="ARBA" id="ARBA00022741"/>
    </source>
</evidence>
<keyword evidence="5" id="KW-0413">Isomerase</keyword>
<comment type="catalytic activity">
    <reaction evidence="8">
        <text>ATP + H2O = ADP + phosphate + H(+)</text>
        <dbReference type="Rhea" id="RHEA:13065"/>
        <dbReference type="ChEBI" id="CHEBI:15377"/>
        <dbReference type="ChEBI" id="CHEBI:15378"/>
        <dbReference type="ChEBI" id="CHEBI:30616"/>
        <dbReference type="ChEBI" id="CHEBI:43474"/>
        <dbReference type="ChEBI" id="CHEBI:456216"/>
        <dbReference type="EC" id="5.6.2.4"/>
    </reaction>
</comment>
<feature type="domain" description="UvrD-like helicase C-terminal" evidence="10">
    <location>
        <begin position="400"/>
        <end position="484"/>
    </location>
</feature>
<evidence type="ECO:0000313" key="11">
    <source>
        <dbReference type="EMBL" id="MBP3943571.1"/>
    </source>
</evidence>
<accession>A0A8T4HFX9</accession>
<evidence type="ECO:0000256" key="3">
    <source>
        <dbReference type="ARBA" id="ARBA00022806"/>
    </source>
</evidence>
<evidence type="ECO:0000256" key="5">
    <source>
        <dbReference type="ARBA" id="ARBA00023235"/>
    </source>
</evidence>
<organism evidence="11 12">
    <name type="scientific">Rhinopithecimicrobium faecis</name>
    <dbReference type="NCBI Taxonomy" id="2820698"/>
    <lineage>
        <taxon>Bacteria</taxon>
        <taxon>Pseudomonadati</taxon>
        <taxon>Bacteroidota</taxon>
        <taxon>Sphingobacteriia</taxon>
        <taxon>Sphingobacteriales</taxon>
        <taxon>Sphingobacteriaceae</taxon>
        <taxon>Rhinopithecimicrobium</taxon>
    </lineage>
</organism>
<dbReference type="RefSeq" id="WP_353547068.1">
    <property type="nucleotide sequence ID" value="NZ_JAGKSB010000008.1"/>
</dbReference>
<evidence type="ECO:0000256" key="7">
    <source>
        <dbReference type="ARBA" id="ARBA00034808"/>
    </source>
</evidence>
<dbReference type="PANTHER" id="PTHR11070">
    <property type="entry name" value="UVRD / RECB / PCRA DNA HELICASE FAMILY MEMBER"/>
    <property type="match status" value="1"/>
</dbReference>
<sequence length="511" mass="58668">MEFTREQQQIIYSDEDITVNAVAGAGKTSTLIAYARQRRKGSRILYLAFNKSVKMEAQRKFSNEGLTNVTVETAHGLAYKYVVYRGNYELRAQPYKTYEIVDVLGMKNHLDATTALILANHVSKLLNYFCNSDALRVQDVNYKATLADPQVRHFVHIHEEALIYFCRVFLGKMDKGEIPIIHDFYLKKFQLLNPKLPYDYILFDEGQDASAAMLAIFLQQPAIKVIVGDTNQQIYSWRYAINSLEKTHFRRVNLSASFRFNQDVAELAKHILKFKRHIQPYSVIPIKGKGSSRSIKSKAIIGRTNVGLLLKAIAYISQRKTLKHIYFEGHLNTYTYAEEGASLYDIVHLYFGRKQLVRDALLKSMGSIKDLRAYIEQTGDKQLAMMLDIVDEYGEKVPGILQVLKDKHVSDEDKHKADIIFSTVHRAKGMEYDTVQLVNDFITEEKIVKQVENQGMDPFLRAKLNEEINLLYVAVTRSRNKVYVPESLFPNVEFDSTTIYKLRSKRPSGEG</sequence>
<dbReference type="EMBL" id="JAGKSB010000008">
    <property type="protein sequence ID" value="MBP3943571.1"/>
    <property type="molecule type" value="Genomic_DNA"/>
</dbReference>
<protein>
    <recommendedName>
        <fullName evidence="7">DNA 3'-5' helicase</fullName>
        <ecNumber evidence="7">5.6.2.4</ecNumber>
    </recommendedName>
</protein>
<dbReference type="Pfam" id="PF00580">
    <property type="entry name" value="UvrD-helicase"/>
    <property type="match status" value="1"/>
</dbReference>
<evidence type="ECO:0000259" key="10">
    <source>
        <dbReference type="Pfam" id="PF13361"/>
    </source>
</evidence>
<comment type="catalytic activity">
    <reaction evidence="6">
        <text>Couples ATP hydrolysis with the unwinding of duplex DNA by translocating in the 3'-5' direction.</text>
        <dbReference type="EC" id="5.6.2.4"/>
    </reaction>
</comment>
<dbReference type="InterPro" id="IPR027417">
    <property type="entry name" value="P-loop_NTPase"/>
</dbReference>
<evidence type="ECO:0000313" key="12">
    <source>
        <dbReference type="Proteomes" id="UP000679691"/>
    </source>
</evidence>
<evidence type="ECO:0000256" key="2">
    <source>
        <dbReference type="ARBA" id="ARBA00022801"/>
    </source>
</evidence>
<dbReference type="Proteomes" id="UP000679691">
    <property type="component" value="Unassembled WGS sequence"/>
</dbReference>
<gene>
    <name evidence="11" type="ORF">J5U18_08355</name>
</gene>
<keyword evidence="1" id="KW-0547">Nucleotide-binding</keyword>
<dbReference type="GO" id="GO:0043138">
    <property type="term" value="F:3'-5' DNA helicase activity"/>
    <property type="evidence" value="ECO:0007669"/>
    <property type="project" value="UniProtKB-EC"/>
</dbReference>
<dbReference type="EC" id="5.6.2.4" evidence="7"/>
<keyword evidence="3 11" id="KW-0347">Helicase</keyword>
<evidence type="ECO:0000256" key="8">
    <source>
        <dbReference type="ARBA" id="ARBA00048988"/>
    </source>
</evidence>
<dbReference type="GO" id="GO:0003677">
    <property type="term" value="F:DNA binding"/>
    <property type="evidence" value="ECO:0007669"/>
    <property type="project" value="InterPro"/>
</dbReference>
<dbReference type="GO" id="GO:0005524">
    <property type="term" value="F:ATP binding"/>
    <property type="evidence" value="ECO:0007669"/>
    <property type="project" value="UniProtKB-KW"/>
</dbReference>
<dbReference type="InterPro" id="IPR000212">
    <property type="entry name" value="DNA_helicase_UvrD/REP"/>
</dbReference>
<proteinExistence type="predicted"/>
<dbReference type="SUPFAM" id="SSF52540">
    <property type="entry name" value="P-loop containing nucleoside triphosphate hydrolases"/>
    <property type="match status" value="1"/>
</dbReference>